<dbReference type="Gene3D" id="1.10.10.10">
    <property type="entry name" value="Winged helix-like DNA-binding domain superfamily/Winged helix DNA-binding domain"/>
    <property type="match status" value="1"/>
</dbReference>
<dbReference type="SMART" id="SM00884">
    <property type="entry name" value="Cullin_Nedd8"/>
    <property type="match status" value="1"/>
</dbReference>
<feature type="compositionally biased region" description="Polar residues" evidence="4">
    <location>
        <begin position="1253"/>
        <end position="1264"/>
    </location>
</feature>
<evidence type="ECO:0000256" key="1">
    <source>
        <dbReference type="ARBA" id="ARBA00006019"/>
    </source>
</evidence>
<dbReference type="PROSITE" id="PS50069">
    <property type="entry name" value="CULLIN_2"/>
    <property type="match status" value="1"/>
</dbReference>
<dbReference type="InterPro" id="IPR001373">
    <property type="entry name" value="Cullin_N"/>
</dbReference>
<dbReference type="Gene3D" id="1.20.1310.10">
    <property type="entry name" value="Cullin Repeats"/>
    <property type="match status" value="4"/>
</dbReference>
<dbReference type="InterPro" id="IPR036388">
    <property type="entry name" value="WH-like_DNA-bd_sf"/>
</dbReference>
<reference evidence="6" key="1">
    <citation type="submission" date="2021-01" db="EMBL/GenBank/DDBJ databases">
        <authorList>
            <person name="Kaushik A."/>
        </authorList>
    </citation>
    <scope>NUCLEOTIDE SEQUENCE</scope>
    <source>
        <strain evidence="6">AG1-1C</strain>
    </source>
</reference>
<feature type="region of interest" description="Disordered" evidence="4">
    <location>
        <begin position="1190"/>
        <end position="1288"/>
    </location>
</feature>
<dbReference type="Pfam" id="PF00888">
    <property type="entry name" value="Cullin"/>
    <property type="match status" value="1"/>
</dbReference>
<organism evidence="6 7">
    <name type="scientific">Rhizoctonia solani</name>
    <dbReference type="NCBI Taxonomy" id="456999"/>
    <lineage>
        <taxon>Eukaryota</taxon>
        <taxon>Fungi</taxon>
        <taxon>Dikarya</taxon>
        <taxon>Basidiomycota</taxon>
        <taxon>Agaricomycotina</taxon>
        <taxon>Agaricomycetes</taxon>
        <taxon>Cantharellales</taxon>
        <taxon>Ceratobasidiaceae</taxon>
        <taxon>Rhizoctonia</taxon>
    </lineage>
</organism>
<feature type="region of interest" description="Disordered" evidence="4">
    <location>
        <begin position="1359"/>
        <end position="1382"/>
    </location>
</feature>
<feature type="compositionally biased region" description="Polar residues" evidence="4">
    <location>
        <begin position="1273"/>
        <end position="1286"/>
    </location>
</feature>
<dbReference type="GO" id="GO:0031625">
    <property type="term" value="F:ubiquitin protein ligase binding"/>
    <property type="evidence" value="ECO:0007669"/>
    <property type="project" value="InterPro"/>
</dbReference>
<comment type="similarity">
    <text evidence="1 2 3">Belongs to the cullin family.</text>
</comment>
<dbReference type="InterPro" id="IPR016159">
    <property type="entry name" value="Cullin_repeat-like_dom_sf"/>
</dbReference>
<dbReference type="InterPro" id="IPR036317">
    <property type="entry name" value="Cullin_homology_sf"/>
</dbReference>
<evidence type="ECO:0000313" key="7">
    <source>
        <dbReference type="Proteomes" id="UP000663846"/>
    </source>
</evidence>
<feature type="compositionally biased region" description="Basic and acidic residues" evidence="4">
    <location>
        <begin position="1074"/>
        <end position="1092"/>
    </location>
</feature>
<evidence type="ECO:0000313" key="6">
    <source>
        <dbReference type="EMBL" id="CAE6417561.1"/>
    </source>
</evidence>
<dbReference type="InterPro" id="IPR045093">
    <property type="entry name" value="Cullin"/>
</dbReference>
<protein>
    <recommendedName>
        <fullName evidence="5">Cullin family profile domain-containing protein</fullName>
    </recommendedName>
</protein>
<feature type="region of interest" description="Disordered" evidence="4">
    <location>
        <begin position="16"/>
        <end position="53"/>
    </location>
</feature>
<dbReference type="InterPro" id="IPR059120">
    <property type="entry name" value="Cullin-like_AB"/>
</dbReference>
<evidence type="ECO:0000259" key="5">
    <source>
        <dbReference type="PROSITE" id="PS50069"/>
    </source>
</evidence>
<dbReference type="SUPFAM" id="SSF75632">
    <property type="entry name" value="Cullin homology domain"/>
    <property type="match status" value="1"/>
</dbReference>
<feature type="compositionally biased region" description="Low complexity" evidence="4">
    <location>
        <begin position="1198"/>
        <end position="1209"/>
    </location>
</feature>
<feature type="domain" description="Cullin family profile" evidence="5">
    <location>
        <begin position="449"/>
        <end position="698"/>
    </location>
</feature>
<dbReference type="InterPro" id="IPR016158">
    <property type="entry name" value="Cullin_homology"/>
</dbReference>
<sequence length="1484" mass="164116">MNLTLPKYGDALTLFTSQRKEGDPPPRKTARLDPTASGSVRTSTSTLGHGGPIKLTLKNGPILTEPPASYTQTLLGRLANCIRVTLPTSTSGAELMSISEAYASCRVLVRTMDMGEDIYRILTQQFEQYRMKLLGELKPNTALPMAWLDALAAEWKLFDDRLKTLQCMLSDVDQFHVPSRSKLITVYELGLRTFGDLLQDPIISDRVQAGITEWLTQERLNPAQDVNTQRKHRETIVTVRKCLVSLRLYGDLVEAPYLQATTAYWTDEGAVRRNADDFSASRYIADAIDIIKGEEDRAREVLLPGGWEPVGRATEKALLADVAPVLASKALQTLLVTKNKSAISGLYKLYRRAEVLVDLRQAFKTILQENVRNIVVAGAGDSNNKKGRAIKIRSKGKADEDEKMVPLLLELRAFAKAVVKECFSETIRGQFAGALDDAFSLGVGTRDYTPGAMMAQALDRELRRGQRGETDQAWKNKLFDMLDLSRYTRDKDVFREIYTRALAKRLLTKATTDDDMEKTLIVKLKSDYDPEFSAGDVMFRDLQQSATEMEDYRRRIGKSASDIDLCLNVMVLTHAKWPSFKENNMLESEESAKSHGRANKPSTASHVDLPPYMASALHRFEVYYKEKHDRHRMAWFHSLGTVVLVSRFPGGNKEISVSMYQALVLLLFNEQDQFSAAEIQSRTRLSQEDLAVTLQSLALGKKHVLLRADAKTTKDIALEDQFRWNSGFTDPKRNIRILSIQQQTTTEETQDAQDDVLGGRPHAIDAAIVRIMKAKKTLTYEQIKTETIIALEKHFQPTVSDIKKRIDELQEKDYITEMGRLFAPIPEFESSSRQESKRPPFSGFVSTSSTTSPDSAFCVFQSLFGLAHRKERSESATDWLKLALEVASQPEDEESRTAVRTALQTNNQEFLDYLRSALDTRSAAAAKVAEINNDGVEARAFLPGSPALWGWTTNMAAEVTILQSGIEAAMEASVFDSPPGSTNSDVQDTFDGMTSPEMSGATLRDIYAKAWELYREPLVWTPRGPGAGVGASSWTLTPVSLTLPSTHTRNRRASDASDARSSIVGMSPCVFAQRTRERRDSDVLATDRKRDIQASPSVEAGMVTPSSSSSLSAGALPHLDFEPTSRSRRSGSCTRSHISSTTAVTVSECSTTQELHGLGLSLGGSSYSRPSTPSDICFVDNEGGVRTATGAKTALRLSSGRTSSGTISRQSEEQKTPVDNSKQLKLRRPGVNPLQRVQASLSRRVGLGDSTRRPQTPGNDSRGPQINRIISGAYSNGSPSPRSKSTPLRRVQSVAMMALSGDAQIPRIMTNKVPLLGPAPATRHLNNCISKTSVVDHEHNKPAPLKRGLYQTPRLVPTTISQPRQRTSSTSRIPRPASRASTYLEVNDCESVQASPIVKSHQLPTPTSVTRRGERAPCSGCQRSTSGAVIRRVRSQTKDSPTIQERRFSLAIDSESTQDRRTERSHSIASLQIANRRLDTPVFA</sequence>
<name>A0A8H2XA44_9AGAM</name>
<dbReference type="InterPro" id="IPR019559">
    <property type="entry name" value="Cullin_neddylation_domain"/>
</dbReference>
<feature type="compositionally biased region" description="Polar residues" evidence="4">
    <location>
        <begin position="1137"/>
        <end position="1148"/>
    </location>
</feature>
<dbReference type="EMBL" id="CAJMWS010000319">
    <property type="protein sequence ID" value="CAE6417561.1"/>
    <property type="molecule type" value="Genomic_DNA"/>
</dbReference>
<feature type="region of interest" description="Disordered" evidence="4">
    <location>
        <begin position="1395"/>
        <end position="1423"/>
    </location>
</feature>
<accession>A0A8H2XA44</accession>
<gene>
    <name evidence="6" type="ORF">RDB_LOCUS80755</name>
</gene>
<comment type="caution">
    <text evidence="6">The sequence shown here is derived from an EMBL/GenBank/DDBJ whole genome shotgun (WGS) entry which is preliminary data.</text>
</comment>
<evidence type="ECO:0000256" key="4">
    <source>
        <dbReference type="SAM" id="MobiDB-lite"/>
    </source>
</evidence>
<dbReference type="Gene3D" id="3.30.230.130">
    <property type="entry name" value="Cullin, Chain C, Domain 2"/>
    <property type="match status" value="1"/>
</dbReference>
<dbReference type="GO" id="GO:0006511">
    <property type="term" value="P:ubiquitin-dependent protein catabolic process"/>
    <property type="evidence" value="ECO:0007669"/>
    <property type="project" value="InterPro"/>
</dbReference>
<proteinExistence type="inferred from homology"/>
<dbReference type="Pfam" id="PF10557">
    <property type="entry name" value="Cullin_Nedd8"/>
    <property type="match status" value="1"/>
</dbReference>
<feature type="region of interest" description="Disordered" evidence="4">
    <location>
        <begin position="828"/>
        <end position="851"/>
    </location>
</feature>
<feature type="region of interest" description="Disordered" evidence="4">
    <location>
        <begin position="1070"/>
        <end position="1148"/>
    </location>
</feature>
<dbReference type="SMART" id="SM00182">
    <property type="entry name" value="CULLIN"/>
    <property type="match status" value="1"/>
</dbReference>
<dbReference type="SUPFAM" id="SSF46785">
    <property type="entry name" value="Winged helix' DNA-binding domain"/>
    <property type="match status" value="1"/>
</dbReference>
<evidence type="ECO:0000256" key="3">
    <source>
        <dbReference type="RuleBase" id="RU003829"/>
    </source>
</evidence>
<dbReference type="InterPro" id="IPR036390">
    <property type="entry name" value="WH_DNA-bd_sf"/>
</dbReference>
<dbReference type="Pfam" id="PF26557">
    <property type="entry name" value="Cullin_AB"/>
    <property type="match status" value="1"/>
</dbReference>
<dbReference type="Proteomes" id="UP000663846">
    <property type="component" value="Unassembled WGS sequence"/>
</dbReference>
<dbReference type="SUPFAM" id="SSF74788">
    <property type="entry name" value="Cullin repeat-like"/>
    <property type="match status" value="1"/>
</dbReference>
<evidence type="ECO:0000256" key="2">
    <source>
        <dbReference type="PROSITE-ProRule" id="PRU00330"/>
    </source>
</evidence>
<feature type="compositionally biased region" description="Polar residues" evidence="4">
    <location>
        <begin position="36"/>
        <end position="47"/>
    </location>
</feature>
<dbReference type="PANTHER" id="PTHR11932">
    <property type="entry name" value="CULLIN"/>
    <property type="match status" value="1"/>
</dbReference>